<reference evidence="1" key="1">
    <citation type="journal article" date="2021" name="New Phytol.">
        <title>Evolutionary innovations through gain and loss of genes in the ectomycorrhizal Boletales.</title>
        <authorList>
            <person name="Wu G."/>
            <person name="Miyauchi S."/>
            <person name="Morin E."/>
            <person name="Kuo A."/>
            <person name="Drula E."/>
            <person name="Varga T."/>
            <person name="Kohler A."/>
            <person name="Feng B."/>
            <person name="Cao Y."/>
            <person name="Lipzen A."/>
            <person name="Daum C."/>
            <person name="Hundley H."/>
            <person name="Pangilinan J."/>
            <person name="Johnson J."/>
            <person name="Barry K."/>
            <person name="LaButti K."/>
            <person name="Ng V."/>
            <person name="Ahrendt S."/>
            <person name="Min B."/>
            <person name="Choi I.G."/>
            <person name="Park H."/>
            <person name="Plett J.M."/>
            <person name="Magnuson J."/>
            <person name="Spatafora J.W."/>
            <person name="Nagy L.G."/>
            <person name="Henrissat B."/>
            <person name="Grigoriev I.V."/>
            <person name="Yang Z.L."/>
            <person name="Xu J."/>
            <person name="Martin F.M."/>
        </authorList>
    </citation>
    <scope>NUCLEOTIDE SEQUENCE</scope>
    <source>
        <strain evidence="1">KUC20120723A-06</strain>
    </source>
</reference>
<dbReference type="Proteomes" id="UP000790709">
    <property type="component" value="Unassembled WGS sequence"/>
</dbReference>
<organism evidence="1 2">
    <name type="scientific">Leucogyrophana mollusca</name>
    <dbReference type="NCBI Taxonomy" id="85980"/>
    <lineage>
        <taxon>Eukaryota</taxon>
        <taxon>Fungi</taxon>
        <taxon>Dikarya</taxon>
        <taxon>Basidiomycota</taxon>
        <taxon>Agaricomycotina</taxon>
        <taxon>Agaricomycetes</taxon>
        <taxon>Agaricomycetidae</taxon>
        <taxon>Boletales</taxon>
        <taxon>Boletales incertae sedis</taxon>
        <taxon>Leucogyrophana</taxon>
    </lineage>
</organism>
<keyword evidence="2" id="KW-1185">Reference proteome</keyword>
<name>A0ACB8BYP5_9AGAM</name>
<dbReference type="EMBL" id="MU266330">
    <property type="protein sequence ID" value="KAH7930637.1"/>
    <property type="molecule type" value="Genomic_DNA"/>
</dbReference>
<gene>
    <name evidence="1" type="ORF">BV22DRAFT_44159</name>
</gene>
<protein>
    <submittedName>
        <fullName evidence="1">Uncharacterized protein</fullName>
    </submittedName>
</protein>
<evidence type="ECO:0000313" key="2">
    <source>
        <dbReference type="Proteomes" id="UP000790709"/>
    </source>
</evidence>
<sequence length="142" mass="14954">MASEIPVNSKPDTPPPAYSIHIPDPDAGSGPSSESTPPQSAHSNSPPPPFESRLNRPQHPQLPSFGAFAPPLAFGPTPLGQAEPTLGLLPYYDPRSPYAIAAAASRARWRFVGAAVWALGLLVVLLMVAAWSSVRVREGLAV</sequence>
<evidence type="ECO:0000313" key="1">
    <source>
        <dbReference type="EMBL" id="KAH7930637.1"/>
    </source>
</evidence>
<accession>A0ACB8BYP5</accession>
<proteinExistence type="predicted"/>
<comment type="caution">
    <text evidence="1">The sequence shown here is derived from an EMBL/GenBank/DDBJ whole genome shotgun (WGS) entry which is preliminary data.</text>
</comment>